<dbReference type="GO" id="GO:0042773">
    <property type="term" value="P:ATP synthesis coupled electron transport"/>
    <property type="evidence" value="ECO:0007669"/>
    <property type="project" value="InterPro"/>
</dbReference>
<dbReference type="GO" id="GO:0008137">
    <property type="term" value="F:NADH dehydrogenase (ubiquinone) activity"/>
    <property type="evidence" value="ECO:0007669"/>
    <property type="project" value="UniProtKB-UniRule"/>
</dbReference>
<geneLocation type="mitochondrion" evidence="20"/>
<dbReference type="EMBL" id="MN259073">
    <property type="protein sequence ID" value="QEQ13445.1"/>
    <property type="molecule type" value="Genomic_DNA"/>
</dbReference>
<dbReference type="AlphaFoldDB" id="A0A5K1KEV6"/>
<dbReference type="PANTHER" id="PTHR43507">
    <property type="entry name" value="NADH-UBIQUINONE OXIDOREDUCTASE CHAIN 4"/>
    <property type="match status" value="1"/>
</dbReference>
<comment type="similarity">
    <text evidence="2 16">Belongs to the complex I subunit 4 family.</text>
</comment>
<dbReference type="InterPro" id="IPR001750">
    <property type="entry name" value="ND/Mrp_TM"/>
</dbReference>
<dbReference type="PRINTS" id="PR01437">
    <property type="entry name" value="NUOXDRDTASE4"/>
</dbReference>
<comment type="subcellular location">
    <subcellularLocation>
        <location evidence="1 16">Mitochondrion membrane</location>
        <topology evidence="1 16">Multi-pass membrane protein</topology>
    </subcellularLocation>
</comment>
<feature type="domain" description="NADH:ubiquinone oxidoreductase chain 4 N-terminal" evidence="18">
    <location>
        <begin position="1"/>
        <end position="109"/>
    </location>
</feature>
<feature type="transmembrane region" description="Helical" evidence="16">
    <location>
        <begin position="309"/>
        <end position="330"/>
    </location>
</feature>
<evidence type="ECO:0000256" key="9">
    <source>
        <dbReference type="ARBA" id="ARBA00022982"/>
    </source>
</evidence>
<dbReference type="GO" id="GO:0048039">
    <property type="term" value="F:ubiquinone binding"/>
    <property type="evidence" value="ECO:0007669"/>
    <property type="project" value="TreeGrafter"/>
</dbReference>
<reference evidence="20" key="1">
    <citation type="journal article" date="2019" name="PLoS ONE">
        <title>Xenopus fraseri: Mr. Fraser, where did your frog come from?</title>
        <authorList>
            <person name="Evans B.J."/>
            <person name="Gansauge M.T."/>
            <person name="Stanley E.L."/>
            <person name="Furman B.L.S."/>
            <person name="Cauret C.M.S."/>
            <person name="Ofori-Boateng C."/>
            <person name="Gvozdik V."/>
            <person name="Streicher J.W."/>
            <person name="Greenbaum E."/>
            <person name="Tinsley R.C."/>
            <person name="Meyer M."/>
            <person name="Blackburn D.C."/>
        </authorList>
    </citation>
    <scope>NUCLEOTIDE SEQUENCE</scope>
    <source>
        <strain evidence="20">G9092_MZUF_16294</strain>
        <strain evidence="19">R7947_kml_5</strain>
    </source>
</reference>
<evidence type="ECO:0000256" key="6">
    <source>
        <dbReference type="ARBA" id="ARBA00022660"/>
    </source>
</evidence>
<gene>
    <name evidence="20" type="primary">ND4</name>
</gene>
<feature type="transmembrane region" description="Helical" evidence="16">
    <location>
        <begin position="63"/>
        <end position="80"/>
    </location>
</feature>
<keyword evidence="7 16" id="KW-0812">Transmembrane</keyword>
<feature type="domain" description="NADH:quinone oxidoreductase/Mrp antiporter transmembrane" evidence="17">
    <location>
        <begin position="112"/>
        <end position="402"/>
    </location>
</feature>
<evidence type="ECO:0000256" key="10">
    <source>
        <dbReference type="ARBA" id="ARBA00022989"/>
    </source>
</evidence>
<evidence type="ECO:0000256" key="14">
    <source>
        <dbReference type="ARBA" id="ARBA00023136"/>
    </source>
</evidence>
<sequence length="459" mass="51748">MLKILLPTLMLIPSTWLTNKKWLWPSLTSQSLIISLLSLMWFFNQSETTHFSNYLMTIDQISTPLLILTCWLLPLMLIASQNHLSNEPISRQRTFITMLVFLQLSLIMAFSATELILFYIMFEITLIPTLIIITRWGNQAERLNAGTYFLFYTLAGSLPLLVALLSLYSSTGTLSLNLLQLLPNHIPMTWANYSWWLACLLAFMVKMPLYGTHLWLPKAHVEAPIAGSMVLAAILLKLGGYGIIRISITLSPSMKELAYPFLILSLWGIIMTSSICLRQTDLKSMIAYSSVSHMGLVISAAMIQTPWSLTGAMILMIAHGLISSALFCLANTNYERTHSRALLLSRGLQTILPLMGTWWLISNLANMALPPSPNLMGEITIMTALFNWSSWTIILTGLGTLLTASYSLYMFLMTQRGMTPEHLNAINPTHTREHTLMTMHLIPIIPLMMKPELIWGLFF</sequence>
<dbReference type="GO" id="GO:0031966">
    <property type="term" value="C:mitochondrial membrane"/>
    <property type="evidence" value="ECO:0007669"/>
    <property type="project" value="UniProtKB-SubCell"/>
</dbReference>
<dbReference type="NCBIfam" id="TIGR01972">
    <property type="entry name" value="NDH_I_M"/>
    <property type="match status" value="1"/>
</dbReference>
<comment type="function">
    <text evidence="16">Core subunit of the mitochondrial membrane respiratory chain NADH dehydrogenase (Complex I) which catalyzes electron transfer from NADH through the respiratory chain, using ubiquinone as an electron acceptor. Essential for the catalytic activity and assembly of complex I.</text>
</comment>
<evidence type="ECO:0000313" key="20">
    <source>
        <dbReference type="EMBL" id="QEQ13445.1"/>
    </source>
</evidence>
<evidence type="ECO:0000256" key="4">
    <source>
        <dbReference type="ARBA" id="ARBA00021006"/>
    </source>
</evidence>
<organism evidence="20">
    <name type="scientific">Xenopus laevis</name>
    <name type="common">African clawed frog</name>
    <dbReference type="NCBI Taxonomy" id="8355"/>
    <lineage>
        <taxon>Eukaryota</taxon>
        <taxon>Metazoa</taxon>
        <taxon>Chordata</taxon>
        <taxon>Craniata</taxon>
        <taxon>Vertebrata</taxon>
        <taxon>Euteleostomi</taxon>
        <taxon>Amphibia</taxon>
        <taxon>Batrachia</taxon>
        <taxon>Anura</taxon>
        <taxon>Pipoidea</taxon>
        <taxon>Pipidae</taxon>
        <taxon>Xenopodinae</taxon>
        <taxon>Xenopus</taxon>
        <taxon>Xenopus</taxon>
    </lineage>
</organism>
<keyword evidence="11 16" id="KW-0520">NAD</keyword>
<keyword evidence="12 16" id="KW-0830">Ubiquinone</keyword>
<evidence type="ECO:0000256" key="7">
    <source>
        <dbReference type="ARBA" id="ARBA00022692"/>
    </source>
</evidence>
<dbReference type="InterPro" id="IPR010227">
    <property type="entry name" value="NADH_Q_OxRdtase_chainM/4"/>
</dbReference>
<dbReference type="InterPro" id="IPR003918">
    <property type="entry name" value="NADH_UbQ_OxRdtase"/>
</dbReference>
<feature type="transmembrane region" description="Helical" evidence="16">
    <location>
        <begin position="92"/>
        <end position="110"/>
    </location>
</feature>
<evidence type="ECO:0000256" key="15">
    <source>
        <dbReference type="ARBA" id="ARBA00049551"/>
    </source>
</evidence>
<keyword evidence="10 16" id="KW-1133">Transmembrane helix</keyword>
<evidence type="ECO:0000256" key="5">
    <source>
        <dbReference type="ARBA" id="ARBA00022448"/>
    </source>
</evidence>
<evidence type="ECO:0000256" key="3">
    <source>
        <dbReference type="ARBA" id="ARBA00012944"/>
    </source>
</evidence>
<dbReference type="EMBL" id="MN259072">
    <property type="protein sequence ID" value="QEQ13432.1"/>
    <property type="molecule type" value="Genomic_DNA"/>
</dbReference>
<keyword evidence="6 16" id="KW-0679">Respiratory chain</keyword>
<keyword evidence="5 16" id="KW-0813">Transport</keyword>
<dbReference type="Pfam" id="PF01059">
    <property type="entry name" value="Oxidored_q5_N"/>
    <property type="match status" value="1"/>
</dbReference>
<accession>A0A5K1KEV6</accession>
<protein>
    <recommendedName>
        <fullName evidence="4 16">NADH-ubiquinone oxidoreductase chain 4</fullName>
        <ecNumber evidence="3 16">7.1.1.2</ecNumber>
    </recommendedName>
</protein>
<feature type="transmembrane region" description="Helical" evidence="16">
    <location>
        <begin position="116"/>
        <end position="137"/>
    </location>
</feature>
<evidence type="ECO:0000313" key="19">
    <source>
        <dbReference type="EMBL" id="QEQ13432.1"/>
    </source>
</evidence>
<name>A0A5K1KEV6_XENLA</name>
<evidence type="ECO:0000256" key="11">
    <source>
        <dbReference type="ARBA" id="ARBA00023027"/>
    </source>
</evidence>
<feature type="transmembrane region" description="Helical" evidence="16">
    <location>
        <begin position="389"/>
        <end position="412"/>
    </location>
</feature>
<dbReference type="GO" id="GO:0015990">
    <property type="term" value="P:electron transport coupled proton transport"/>
    <property type="evidence" value="ECO:0007669"/>
    <property type="project" value="TreeGrafter"/>
</dbReference>
<evidence type="ECO:0000256" key="16">
    <source>
        <dbReference type="RuleBase" id="RU003297"/>
    </source>
</evidence>
<dbReference type="PANTHER" id="PTHR43507:SF20">
    <property type="entry name" value="NADH-UBIQUINONE OXIDOREDUCTASE CHAIN 4"/>
    <property type="match status" value="1"/>
</dbReference>
<evidence type="ECO:0000259" key="18">
    <source>
        <dbReference type="Pfam" id="PF01059"/>
    </source>
</evidence>
<evidence type="ECO:0000256" key="1">
    <source>
        <dbReference type="ARBA" id="ARBA00004225"/>
    </source>
</evidence>
<feature type="transmembrane region" description="Helical" evidence="16">
    <location>
        <begin position="149"/>
        <end position="170"/>
    </location>
</feature>
<evidence type="ECO:0000256" key="8">
    <source>
        <dbReference type="ARBA" id="ARBA00022967"/>
    </source>
</evidence>
<dbReference type="GO" id="GO:0003954">
    <property type="term" value="F:NADH dehydrogenase activity"/>
    <property type="evidence" value="ECO:0007669"/>
    <property type="project" value="TreeGrafter"/>
</dbReference>
<keyword evidence="9 16" id="KW-0249">Electron transport</keyword>
<feature type="transmembrane region" description="Helical" evidence="16">
    <location>
        <begin position="21"/>
        <end position="43"/>
    </location>
</feature>
<feature type="transmembrane region" description="Helical" evidence="16">
    <location>
        <begin position="285"/>
        <end position="303"/>
    </location>
</feature>
<evidence type="ECO:0000259" key="17">
    <source>
        <dbReference type="Pfam" id="PF00361"/>
    </source>
</evidence>
<feature type="transmembrane region" description="Helical" evidence="16">
    <location>
        <begin position="190"/>
        <end position="211"/>
    </location>
</feature>
<comment type="catalytic activity">
    <reaction evidence="15 16">
        <text>a ubiquinone + NADH + 5 H(+)(in) = a ubiquinol + NAD(+) + 4 H(+)(out)</text>
        <dbReference type="Rhea" id="RHEA:29091"/>
        <dbReference type="Rhea" id="RHEA-COMP:9565"/>
        <dbReference type="Rhea" id="RHEA-COMP:9566"/>
        <dbReference type="ChEBI" id="CHEBI:15378"/>
        <dbReference type="ChEBI" id="CHEBI:16389"/>
        <dbReference type="ChEBI" id="CHEBI:17976"/>
        <dbReference type="ChEBI" id="CHEBI:57540"/>
        <dbReference type="ChEBI" id="CHEBI:57945"/>
        <dbReference type="EC" id="7.1.1.2"/>
    </reaction>
</comment>
<evidence type="ECO:0000256" key="2">
    <source>
        <dbReference type="ARBA" id="ARBA00009025"/>
    </source>
</evidence>
<feature type="transmembrane region" description="Helical" evidence="16">
    <location>
        <begin position="223"/>
        <end position="246"/>
    </location>
</feature>
<dbReference type="InterPro" id="IPR000260">
    <property type="entry name" value="NADH4_N"/>
</dbReference>
<keyword evidence="14 16" id="KW-0472">Membrane</keyword>
<dbReference type="Pfam" id="PF00361">
    <property type="entry name" value="Proton_antipo_M"/>
    <property type="match status" value="1"/>
</dbReference>
<evidence type="ECO:0000256" key="12">
    <source>
        <dbReference type="ARBA" id="ARBA00023075"/>
    </source>
</evidence>
<dbReference type="EC" id="7.1.1.2" evidence="3 16"/>
<proteinExistence type="inferred from homology"/>
<keyword evidence="8" id="KW-1278">Translocase</keyword>
<evidence type="ECO:0000256" key="13">
    <source>
        <dbReference type="ARBA" id="ARBA00023128"/>
    </source>
</evidence>
<keyword evidence="13 16" id="KW-0496">Mitochondrion</keyword>
<feature type="transmembrane region" description="Helical" evidence="16">
    <location>
        <begin position="258"/>
        <end position="278"/>
    </location>
</feature>